<feature type="region of interest" description="Disordered" evidence="1">
    <location>
        <begin position="1"/>
        <end position="28"/>
    </location>
</feature>
<proteinExistence type="predicted"/>
<reference evidence="2" key="2">
    <citation type="submission" date="2023-07" db="EMBL/GenBank/DDBJ databases">
        <authorList>
            <consortium name="Lawrence Berkeley National Laboratory"/>
            <person name="Haridas S."/>
            <person name="Hensen N."/>
            <person name="Bonometti L."/>
            <person name="Westerberg I."/>
            <person name="Brannstrom I.O."/>
            <person name="Guillou S."/>
            <person name="Cros-Aarteil S."/>
            <person name="Calhoun S."/>
            <person name="Kuo A."/>
            <person name="Mondo S."/>
            <person name="Pangilinan J."/>
            <person name="Riley R."/>
            <person name="LaButti K."/>
            <person name="Andreopoulos B."/>
            <person name="Lipzen A."/>
            <person name="Chen C."/>
            <person name="Yanf M."/>
            <person name="Daum C."/>
            <person name="Ng V."/>
            <person name="Clum A."/>
            <person name="Steindorff A."/>
            <person name="Ohm R."/>
            <person name="Martin F."/>
            <person name="Silar P."/>
            <person name="Natvig D."/>
            <person name="Lalanne C."/>
            <person name="Gautier V."/>
            <person name="Ament-velasquez S.L."/>
            <person name="Kruys A."/>
            <person name="Hutchinson M.I."/>
            <person name="Powell A.J."/>
            <person name="Barry K."/>
            <person name="Miller A.N."/>
            <person name="Grigoriev I.V."/>
            <person name="Debuchy R."/>
            <person name="Gladieux P."/>
            <person name="Thoren M.H."/>
            <person name="Johannesson H."/>
        </authorList>
    </citation>
    <scope>NUCLEOTIDE SEQUENCE</scope>
    <source>
        <strain evidence="2">FGSC 1904</strain>
    </source>
</reference>
<dbReference type="AlphaFoldDB" id="A0AAE0U0B7"/>
<protein>
    <submittedName>
        <fullName evidence="2">Uncharacterized protein</fullName>
    </submittedName>
</protein>
<accession>A0AAE0U0B7</accession>
<feature type="compositionally biased region" description="Polar residues" evidence="1">
    <location>
        <begin position="1"/>
        <end position="16"/>
    </location>
</feature>
<organism evidence="2 3">
    <name type="scientific">Sordaria brevicollis</name>
    <dbReference type="NCBI Taxonomy" id="83679"/>
    <lineage>
        <taxon>Eukaryota</taxon>
        <taxon>Fungi</taxon>
        <taxon>Dikarya</taxon>
        <taxon>Ascomycota</taxon>
        <taxon>Pezizomycotina</taxon>
        <taxon>Sordariomycetes</taxon>
        <taxon>Sordariomycetidae</taxon>
        <taxon>Sordariales</taxon>
        <taxon>Sordariaceae</taxon>
        <taxon>Sordaria</taxon>
    </lineage>
</organism>
<keyword evidence="3" id="KW-1185">Reference proteome</keyword>
<name>A0AAE0U0B7_SORBR</name>
<evidence type="ECO:0000313" key="2">
    <source>
        <dbReference type="EMBL" id="KAK3386288.1"/>
    </source>
</evidence>
<sequence>MSTQHQDQQPQTTSSGKDAPGQKPGTWSEWAKTHYNAQYESWVPWLEDLYLRYFTKDNKASYATKGTLSKTKLTNIQQVDTLQDGIHNLVAGQVGQGGLGQPVGDVLSKEGVNRVERKGKGERGGYVHVPDVVGGGLLGLGSESGSGRK</sequence>
<evidence type="ECO:0000313" key="3">
    <source>
        <dbReference type="Proteomes" id="UP001281003"/>
    </source>
</evidence>
<comment type="caution">
    <text evidence="2">The sequence shown here is derived from an EMBL/GenBank/DDBJ whole genome shotgun (WGS) entry which is preliminary data.</text>
</comment>
<dbReference type="Proteomes" id="UP001281003">
    <property type="component" value="Unassembled WGS sequence"/>
</dbReference>
<reference evidence="2" key="1">
    <citation type="journal article" date="2023" name="Mol. Phylogenet. Evol.">
        <title>Genome-scale phylogeny and comparative genomics of the fungal order Sordariales.</title>
        <authorList>
            <person name="Hensen N."/>
            <person name="Bonometti L."/>
            <person name="Westerberg I."/>
            <person name="Brannstrom I.O."/>
            <person name="Guillou S."/>
            <person name="Cros-Aarteil S."/>
            <person name="Calhoun S."/>
            <person name="Haridas S."/>
            <person name="Kuo A."/>
            <person name="Mondo S."/>
            <person name="Pangilinan J."/>
            <person name="Riley R."/>
            <person name="LaButti K."/>
            <person name="Andreopoulos B."/>
            <person name="Lipzen A."/>
            <person name="Chen C."/>
            <person name="Yan M."/>
            <person name="Daum C."/>
            <person name="Ng V."/>
            <person name="Clum A."/>
            <person name="Steindorff A."/>
            <person name="Ohm R.A."/>
            <person name="Martin F."/>
            <person name="Silar P."/>
            <person name="Natvig D.O."/>
            <person name="Lalanne C."/>
            <person name="Gautier V."/>
            <person name="Ament-Velasquez S.L."/>
            <person name="Kruys A."/>
            <person name="Hutchinson M.I."/>
            <person name="Powell A.J."/>
            <person name="Barry K."/>
            <person name="Miller A.N."/>
            <person name="Grigoriev I.V."/>
            <person name="Debuchy R."/>
            <person name="Gladieux P."/>
            <person name="Hiltunen Thoren M."/>
            <person name="Johannesson H."/>
        </authorList>
    </citation>
    <scope>NUCLEOTIDE SEQUENCE</scope>
    <source>
        <strain evidence="2">FGSC 1904</strain>
    </source>
</reference>
<evidence type="ECO:0000256" key="1">
    <source>
        <dbReference type="SAM" id="MobiDB-lite"/>
    </source>
</evidence>
<dbReference type="EMBL" id="JAUTDP010000020">
    <property type="protein sequence ID" value="KAK3386288.1"/>
    <property type="molecule type" value="Genomic_DNA"/>
</dbReference>
<gene>
    <name evidence="2" type="ORF">B0T20DRAFT_427505</name>
</gene>